<dbReference type="AlphaFoldDB" id="A0A1Y2HP00"/>
<comment type="caution">
    <text evidence="2">The sequence shown here is derived from an EMBL/GenBank/DDBJ whole genome shotgun (WGS) entry which is preliminary data.</text>
</comment>
<gene>
    <name evidence="2" type="ORF">BCR44DRAFT_1432422</name>
</gene>
<feature type="region of interest" description="Disordered" evidence="1">
    <location>
        <begin position="43"/>
        <end position="81"/>
    </location>
</feature>
<sequence>MFRIRERIALVHLHQPALTSVAARLPLPDPALLHFFSSSSFLVPESPVTSPATSCSPWSASASHDSTSMESRRRNGYGKPE</sequence>
<evidence type="ECO:0000313" key="2">
    <source>
        <dbReference type="EMBL" id="ORZ36300.1"/>
    </source>
</evidence>
<evidence type="ECO:0000313" key="3">
    <source>
        <dbReference type="Proteomes" id="UP000193411"/>
    </source>
</evidence>
<feature type="compositionally biased region" description="Polar residues" evidence="1">
    <location>
        <begin position="47"/>
        <end position="69"/>
    </location>
</feature>
<evidence type="ECO:0000256" key="1">
    <source>
        <dbReference type="SAM" id="MobiDB-lite"/>
    </source>
</evidence>
<organism evidence="2 3">
    <name type="scientific">Catenaria anguillulae PL171</name>
    <dbReference type="NCBI Taxonomy" id="765915"/>
    <lineage>
        <taxon>Eukaryota</taxon>
        <taxon>Fungi</taxon>
        <taxon>Fungi incertae sedis</taxon>
        <taxon>Blastocladiomycota</taxon>
        <taxon>Blastocladiomycetes</taxon>
        <taxon>Blastocladiales</taxon>
        <taxon>Catenariaceae</taxon>
        <taxon>Catenaria</taxon>
    </lineage>
</organism>
<name>A0A1Y2HP00_9FUNG</name>
<dbReference type="EMBL" id="MCFL01000017">
    <property type="protein sequence ID" value="ORZ36300.1"/>
    <property type="molecule type" value="Genomic_DNA"/>
</dbReference>
<keyword evidence="3" id="KW-1185">Reference proteome</keyword>
<reference evidence="2 3" key="1">
    <citation type="submission" date="2016-07" db="EMBL/GenBank/DDBJ databases">
        <title>Pervasive Adenine N6-methylation of Active Genes in Fungi.</title>
        <authorList>
            <consortium name="DOE Joint Genome Institute"/>
            <person name="Mondo S.J."/>
            <person name="Dannebaum R.O."/>
            <person name="Kuo R.C."/>
            <person name="Labutti K."/>
            <person name="Haridas S."/>
            <person name="Kuo A."/>
            <person name="Salamov A."/>
            <person name="Ahrendt S.R."/>
            <person name="Lipzen A."/>
            <person name="Sullivan W."/>
            <person name="Andreopoulos W.B."/>
            <person name="Clum A."/>
            <person name="Lindquist E."/>
            <person name="Daum C."/>
            <person name="Ramamoorthy G.K."/>
            <person name="Gryganskyi A."/>
            <person name="Culley D."/>
            <person name="Magnuson J.K."/>
            <person name="James T.Y."/>
            <person name="O'Malley M.A."/>
            <person name="Stajich J.E."/>
            <person name="Spatafora J.W."/>
            <person name="Visel A."/>
            <person name="Grigoriev I.V."/>
        </authorList>
    </citation>
    <scope>NUCLEOTIDE SEQUENCE [LARGE SCALE GENOMIC DNA]</scope>
    <source>
        <strain evidence="2 3">PL171</strain>
    </source>
</reference>
<protein>
    <submittedName>
        <fullName evidence="2">Uncharacterized protein</fullName>
    </submittedName>
</protein>
<dbReference type="Proteomes" id="UP000193411">
    <property type="component" value="Unassembled WGS sequence"/>
</dbReference>
<accession>A0A1Y2HP00</accession>
<proteinExistence type="predicted"/>